<accession>A0AAE1KYF5</accession>
<gene>
    <name evidence="4" type="ORF">Pcinc_006362</name>
</gene>
<dbReference type="Pfam" id="PF00566">
    <property type="entry name" value="RabGAP-TBC"/>
    <property type="match status" value="1"/>
</dbReference>
<sequence length="822" mass="92283">MATVPAAAPSSRDAVRIKVIQHCPYEVDSQLCKFCVDPDLTGYHVLRNLITRAFDLKGDFHTCYLTRDEKAPESQAIWVPLLSDFDLEVAFVKASDPYLLVKVEVSGANNGSWDAMDLTRLSLPDLPRHTYPAKLPGLFKEKMEKTLSLVQKALSWTEDGNDEDSSQPPRPPLTDAEFQQMLNRVGQLSQPDHLRQCVYQGGLEPALRKVVWKHLLNVYPEGLTGRERLDYMKQKTNDYLGLRTVWQQHLTKDEVSSSFQEINRRNATERMCTQEVSEEVRYVTNMVRKDVLRTDRHHPYFSGSDDNSNIQSLYNILTTYALNHPSVGYCQGMSDLASPLLVTMREEAQAYVCFCALMARLSSNFHIDGEAMTLKFQHLTEALIFYDWDFFSYLQYHQADDLLFCYRWLLLELKREFAFEDALHMLEVLWSSLDPQPPAETLPLCEVAFNPVKKEQQPPPPATPRQSHYANVCALRRQLSSVSNRSSESLAAILCRRAASVDCDSGDRVPGGKRLSRTMSQPTSACLNKARSSGEGVAGVARIREEEGIGGWSSPEDSPTRTTRRIRNLREFQLLTRNKDSDSDTSTPNSPCRASKDKKGEDWKPPPLTSNKLNCGTTTSRRCFSDSDADVGVPVYCDGGEVDVWQNPVAALSPEADAQLQIICQEERPATFTCHHASVTSPSPVTNNSHPENNKEEGGTTAAMTGSVNSCEEVTESCVTGWQVTVSAAQSTPTIPPPPEEFGGGNPFLMFLCLTLLLQHRNHIMQNKMDHNELAMHFDKMVRQHNVAKVLAQARRMFDAYKKLDFSKGRPKNSPSPADQSC</sequence>
<dbReference type="PANTHER" id="PTHR22957:SF333">
    <property type="entry name" value="TBC1 DOMAIN FAMILY MEMBER 25"/>
    <property type="match status" value="1"/>
</dbReference>
<evidence type="ECO:0000259" key="3">
    <source>
        <dbReference type="PROSITE" id="PS50086"/>
    </source>
</evidence>
<evidence type="ECO:0000256" key="1">
    <source>
        <dbReference type="ARBA" id="ARBA00022468"/>
    </source>
</evidence>
<reference evidence="4" key="1">
    <citation type="submission" date="2023-10" db="EMBL/GenBank/DDBJ databases">
        <title>Genome assemblies of two species of porcelain crab, Petrolisthes cinctipes and Petrolisthes manimaculis (Anomura: Porcellanidae).</title>
        <authorList>
            <person name="Angst P."/>
        </authorList>
    </citation>
    <scope>NUCLEOTIDE SEQUENCE</scope>
    <source>
        <strain evidence="4">PB745_01</strain>
        <tissue evidence="4">Gill</tissue>
    </source>
</reference>
<dbReference type="EMBL" id="JAWQEG010000468">
    <property type="protein sequence ID" value="KAK3889644.1"/>
    <property type="molecule type" value="Genomic_DNA"/>
</dbReference>
<keyword evidence="5" id="KW-1185">Reference proteome</keyword>
<keyword evidence="1" id="KW-0343">GTPase activation</keyword>
<dbReference type="PANTHER" id="PTHR22957">
    <property type="entry name" value="TBC1 DOMAIN FAMILY MEMBER GTPASE-ACTIVATING PROTEIN"/>
    <property type="match status" value="1"/>
</dbReference>
<evidence type="ECO:0000256" key="2">
    <source>
        <dbReference type="SAM" id="MobiDB-lite"/>
    </source>
</evidence>
<feature type="region of interest" description="Disordered" evidence="2">
    <location>
        <begin position="572"/>
        <end position="615"/>
    </location>
</feature>
<feature type="compositionally biased region" description="Basic and acidic residues" evidence="2">
    <location>
        <begin position="594"/>
        <end position="604"/>
    </location>
</feature>
<dbReference type="GO" id="GO:0005096">
    <property type="term" value="F:GTPase activator activity"/>
    <property type="evidence" value="ECO:0007669"/>
    <property type="project" value="UniProtKB-KW"/>
</dbReference>
<protein>
    <recommendedName>
        <fullName evidence="3">Rab-GAP TBC domain-containing protein</fullName>
    </recommendedName>
</protein>
<dbReference type="InterPro" id="IPR000195">
    <property type="entry name" value="Rab-GAP-TBC_dom"/>
</dbReference>
<feature type="region of interest" description="Disordered" evidence="2">
    <location>
        <begin position="678"/>
        <end position="703"/>
    </location>
</feature>
<dbReference type="Gene3D" id="1.10.8.270">
    <property type="entry name" value="putative rabgap domain of human tbc1 domain family member 14 like domains"/>
    <property type="match status" value="1"/>
</dbReference>
<feature type="region of interest" description="Disordered" evidence="2">
    <location>
        <begin position="502"/>
        <end position="532"/>
    </location>
</feature>
<dbReference type="InterPro" id="IPR035969">
    <property type="entry name" value="Rab-GAP_TBC_sf"/>
</dbReference>
<comment type="caution">
    <text evidence="4">The sequence shown here is derived from an EMBL/GenBank/DDBJ whole genome shotgun (WGS) entry which is preliminary data.</text>
</comment>
<dbReference type="AlphaFoldDB" id="A0AAE1KYF5"/>
<dbReference type="GO" id="GO:1901096">
    <property type="term" value="P:regulation of autophagosome maturation"/>
    <property type="evidence" value="ECO:0007669"/>
    <property type="project" value="TreeGrafter"/>
</dbReference>
<dbReference type="SUPFAM" id="SSF47923">
    <property type="entry name" value="Ypt/Rab-GAP domain of gyp1p"/>
    <property type="match status" value="2"/>
</dbReference>
<evidence type="ECO:0000313" key="5">
    <source>
        <dbReference type="Proteomes" id="UP001286313"/>
    </source>
</evidence>
<name>A0AAE1KYF5_PETCI</name>
<feature type="compositionally biased region" description="Polar residues" evidence="2">
    <location>
        <begin position="678"/>
        <end position="691"/>
    </location>
</feature>
<evidence type="ECO:0000313" key="4">
    <source>
        <dbReference type="EMBL" id="KAK3889644.1"/>
    </source>
</evidence>
<dbReference type="PROSITE" id="PS50086">
    <property type="entry name" value="TBC_RABGAP"/>
    <property type="match status" value="1"/>
</dbReference>
<feature type="compositionally biased region" description="Polar residues" evidence="2">
    <location>
        <begin position="517"/>
        <end position="526"/>
    </location>
</feature>
<proteinExistence type="predicted"/>
<feature type="domain" description="Rab-GAP TBC" evidence="3">
    <location>
        <begin position="202"/>
        <end position="433"/>
    </location>
</feature>
<dbReference type="GO" id="GO:0005776">
    <property type="term" value="C:autophagosome"/>
    <property type="evidence" value="ECO:0007669"/>
    <property type="project" value="TreeGrafter"/>
</dbReference>
<dbReference type="SMART" id="SM00164">
    <property type="entry name" value="TBC"/>
    <property type="match status" value="1"/>
</dbReference>
<dbReference type="Proteomes" id="UP001286313">
    <property type="component" value="Unassembled WGS sequence"/>
</dbReference>
<organism evidence="4 5">
    <name type="scientific">Petrolisthes cinctipes</name>
    <name type="common">Flat porcelain crab</name>
    <dbReference type="NCBI Taxonomy" id="88211"/>
    <lineage>
        <taxon>Eukaryota</taxon>
        <taxon>Metazoa</taxon>
        <taxon>Ecdysozoa</taxon>
        <taxon>Arthropoda</taxon>
        <taxon>Crustacea</taxon>
        <taxon>Multicrustacea</taxon>
        <taxon>Malacostraca</taxon>
        <taxon>Eumalacostraca</taxon>
        <taxon>Eucarida</taxon>
        <taxon>Decapoda</taxon>
        <taxon>Pleocyemata</taxon>
        <taxon>Anomura</taxon>
        <taxon>Galatheoidea</taxon>
        <taxon>Porcellanidae</taxon>
        <taxon>Petrolisthes</taxon>
    </lineage>
</organism>
<dbReference type="Gene3D" id="1.10.472.80">
    <property type="entry name" value="Ypt/Rab-GAP domain of gyp1p, domain 3"/>
    <property type="match status" value="2"/>
</dbReference>